<evidence type="ECO:0000259" key="1">
    <source>
        <dbReference type="Pfam" id="PF00931"/>
    </source>
</evidence>
<dbReference type="PANTHER" id="PTHR23155:SF1152">
    <property type="entry name" value="AAA+ ATPASE DOMAIN-CONTAINING PROTEIN"/>
    <property type="match status" value="1"/>
</dbReference>
<sequence>MNKPTGVVREKSFEQLAEYLYKTLKGTRYLILLDDMWDTKVWDKVKRSFPNDKNGIRIMVTTRLENVGEDSNIRVSKLVKLWVAERLLKPVRSKSLEDVAWEYLLELVDRNLILVREKSSIGKIKSCGIHDLLRDFCVREAQREKFFHVNNMGLCEQQIASLLEKFNFLQDFLDKSSQKA</sequence>
<gene>
    <name evidence="2" type="ORF">Fot_29206</name>
</gene>
<dbReference type="InterPro" id="IPR044974">
    <property type="entry name" value="Disease_R_plants"/>
</dbReference>
<reference evidence="3" key="1">
    <citation type="submission" date="2024-07" db="EMBL/GenBank/DDBJ databases">
        <title>Two chromosome-level genome assemblies of Korean endemic species Abeliophyllum distichum and Forsythia ovata (Oleaceae).</title>
        <authorList>
            <person name="Jang H."/>
        </authorList>
    </citation>
    <scope>NUCLEOTIDE SEQUENCE [LARGE SCALE GENOMIC DNA]</scope>
</reference>
<dbReference type="Proteomes" id="UP001604277">
    <property type="component" value="Unassembled WGS sequence"/>
</dbReference>
<comment type="caution">
    <text evidence="2">The sequence shown here is derived from an EMBL/GenBank/DDBJ whole genome shotgun (WGS) entry which is preliminary data.</text>
</comment>
<protein>
    <submittedName>
        <fullName evidence="2">Late blight resistance protein-like protein R1B-11</fullName>
    </submittedName>
</protein>
<dbReference type="GO" id="GO:0005737">
    <property type="term" value="C:cytoplasm"/>
    <property type="evidence" value="ECO:0007669"/>
    <property type="project" value="UniProtKB-SubCell"/>
</dbReference>
<dbReference type="Gene3D" id="3.40.50.300">
    <property type="entry name" value="P-loop containing nucleotide triphosphate hydrolases"/>
    <property type="match status" value="1"/>
</dbReference>
<dbReference type="SUPFAM" id="SSF52540">
    <property type="entry name" value="P-loop containing nucleoside triphosphate hydrolases"/>
    <property type="match status" value="1"/>
</dbReference>
<dbReference type="PANTHER" id="PTHR23155">
    <property type="entry name" value="DISEASE RESISTANCE PROTEIN RP"/>
    <property type="match status" value="1"/>
</dbReference>
<keyword evidence="3" id="KW-1185">Reference proteome</keyword>
<proteinExistence type="predicted"/>
<dbReference type="Pfam" id="PF00931">
    <property type="entry name" value="NB-ARC"/>
    <property type="match status" value="1"/>
</dbReference>
<organism evidence="2 3">
    <name type="scientific">Forsythia ovata</name>
    <dbReference type="NCBI Taxonomy" id="205694"/>
    <lineage>
        <taxon>Eukaryota</taxon>
        <taxon>Viridiplantae</taxon>
        <taxon>Streptophyta</taxon>
        <taxon>Embryophyta</taxon>
        <taxon>Tracheophyta</taxon>
        <taxon>Spermatophyta</taxon>
        <taxon>Magnoliopsida</taxon>
        <taxon>eudicotyledons</taxon>
        <taxon>Gunneridae</taxon>
        <taxon>Pentapetalae</taxon>
        <taxon>asterids</taxon>
        <taxon>lamiids</taxon>
        <taxon>Lamiales</taxon>
        <taxon>Oleaceae</taxon>
        <taxon>Forsythieae</taxon>
        <taxon>Forsythia</taxon>
    </lineage>
</organism>
<dbReference type="EMBL" id="JBFOLJ010000008">
    <property type="protein sequence ID" value="KAL2515235.1"/>
    <property type="molecule type" value="Genomic_DNA"/>
</dbReference>
<dbReference type="InterPro" id="IPR002182">
    <property type="entry name" value="NB-ARC"/>
</dbReference>
<name>A0ABD1TR92_9LAMI</name>
<feature type="domain" description="NB-ARC" evidence="1">
    <location>
        <begin position="11"/>
        <end position="74"/>
    </location>
</feature>
<accession>A0ABD1TR92</accession>
<evidence type="ECO:0000313" key="3">
    <source>
        <dbReference type="Proteomes" id="UP001604277"/>
    </source>
</evidence>
<evidence type="ECO:0000313" key="2">
    <source>
        <dbReference type="EMBL" id="KAL2515235.1"/>
    </source>
</evidence>
<dbReference type="AlphaFoldDB" id="A0ABD1TR92"/>
<dbReference type="InterPro" id="IPR027417">
    <property type="entry name" value="P-loop_NTPase"/>
</dbReference>